<sequence length="187" mass="20626">MDQAVCLMAEAGRGVYNSKRLLKQPVRRNHIFFGMRLEQKPADKVRSMSNQRGNTQHPSAMLSDEIRHLQLEMARLMAHIAQLMVATVVSAPALSPALPPPPLKYATLVNENPSSTRKQLGMSAWSHHSSSIADAMRAVRSTDLAKKYPHLPWALLKELFEVEALMAADMVLSAPAALQILGPEIAQ</sequence>
<name>A0A915KZP6_ROMCU</name>
<organism evidence="1 2">
    <name type="scientific">Romanomermis culicivorax</name>
    <name type="common">Nematode worm</name>
    <dbReference type="NCBI Taxonomy" id="13658"/>
    <lineage>
        <taxon>Eukaryota</taxon>
        <taxon>Metazoa</taxon>
        <taxon>Ecdysozoa</taxon>
        <taxon>Nematoda</taxon>
        <taxon>Enoplea</taxon>
        <taxon>Dorylaimia</taxon>
        <taxon>Mermithida</taxon>
        <taxon>Mermithoidea</taxon>
        <taxon>Mermithidae</taxon>
        <taxon>Romanomermis</taxon>
    </lineage>
</organism>
<reference evidence="2" key="1">
    <citation type="submission" date="2022-11" db="UniProtKB">
        <authorList>
            <consortium name="WormBaseParasite"/>
        </authorList>
    </citation>
    <scope>IDENTIFICATION</scope>
</reference>
<evidence type="ECO:0000313" key="1">
    <source>
        <dbReference type="Proteomes" id="UP000887565"/>
    </source>
</evidence>
<accession>A0A915KZP6</accession>
<evidence type="ECO:0000313" key="2">
    <source>
        <dbReference type="WBParaSite" id="nRc.2.0.1.t43655-RA"/>
    </source>
</evidence>
<dbReference type="WBParaSite" id="nRc.2.0.1.t43655-RA">
    <property type="protein sequence ID" value="nRc.2.0.1.t43655-RA"/>
    <property type="gene ID" value="nRc.2.0.1.g43655"/>
</dbReference>
<dbReference type="AlphaFoldDB" id="A0A915KZP6"/>
<protein>
    <submittedName>
        <fullName evidence="2">Uncharacterized protein</fullName>
    </submittedName>
</protein>
<keyword evidence="1" id="KW-1185">Reference proteome</keyword>
<dbReference type="Proteomes" id="UP000887565">
    <property type="component" value="Unplaced"/>
</dbReference>
<proteinExistence type="predicted"/>